<keyword evidence="3" id="KW-0560">Oxidoreductase</keyword>
<dbReference type="InterPro" id="IPR002938">
    <property type="entry name" value="FAD-bd"/>
</dbReference>
<dbReference type="EMBL" id="JAGTJR010000013">
    <property type="protein sequence ID" value="KAH7050032.1"/>
    <property type="molecule type" value="Genomic_DNA"/>
</dbReference>
<dbReference type="PRINTS" id="PR00420">
    <property type="entry name" value="RNGMNOXGNASE"/>
</dbReference>
<dbReference type="SUPFAM" id="SSF51905">
    <property type="entry name" value="FAD/NAD(P)-binding domain"/>
    <property type="match status" value="1"/>
</dbReference>
<dbReference type="PANTHER" id="PTHR43876">
    <property type="entry name" value="UBIQUINONE BIOSYNTHESIS MONOOXYGENASE COQ6, MITOCHONDRIAL"/>
    <property type="match status" value="1"/>
</dbReference>
<dbReference type="Gene3D" id="3.50.50.60">
    <property type="entry name" value="FAD/NAD(P)-binding domain"/>
    <property type="match status" value="1"/>
</dbReference>
<keyword evidence="6" id="KW-1185">Reference proteome</keyword>
<evidence type="ECO:0000313" key="5">
    <source>
        <dbReference type="EMBL" id="KAH7050032.1"/>
    </source>
</evidence>
<evidence type="ECO:0000256" key="1">
    <source>
        <dbReference type="ARBA" id="ARBA00022630"/>
    </source>
</evidence>
<dbReference type="InterPro" id="IPR051205">
    <property type="entry name" value="UbiH/COQ6_monooxygenase"/>
</dbReference>
<feature type="domain" description="FAD-binding" evidence="4">
    <location>
        <begin position="5"/>
        <end position="337"/>
    </location>
</feature>
<organism evidence="5 6">
    <name type="scientific">Macrophomina phaseolina</name>
    <dbReference type="NCBI Taxonomy" id="35725"/>
    <lineage>
        <taxon>Eukaryota</taxon>
        <taxon>Fungi</taxon>
        <taxon>Dikarya</taxon>
        <taxon>Ascomycota</taxon>
        <taxon>Pezizomycotina</taxon>
        <taxon>Dothideomycetes</taxon>
        <taxon>Dothideomycetes incertae sedis</taxon>
        <taxon>Botryosphaeriales</taxon>
        <taxon>Botryosphaeriaceae</taxon>
        <taxon>Macrophomina</taxon>
    </lineage>
</organism>
<evidence type="ECO:0000256" key="3">
    <source>
        <dbReference type="ARBA" id="ARBA00023002"/>
    </source>
</evidence>
<sequence>MAINKVIVVGAGPSGLLLALLLANRGIPVDVLEQNHDLDPSPRATHYAPPAVYELRRAGIIKQLRAEAFEPDGVCWRKPDGTFIAGLNNGDMVSIDRMICLSLQRVSQILYEHLVKHPHAAVKYGHKVISQGQDEKEAWIDVDVENEGRRRFSADYIVGCDGANSQIRRNLFGDWNFPGRTWDEQIVATNVYYNFEQFGWWDSNFIVHPEDYYMAAKISKDGMYRVTYGDIAGLTHEELLARQPMKFEKMLPGNPKPDQYKIVNISPYKIHQRIADSMRVGRFLLAADAAHLCNPFGGMGLTGGIIDVGGLYDCLAGIHEGKADDSILDKYSEIRSEKWRTLSDPISSENLRRLWKDPETIGDEDDFMLALKKAAVDSDFSKEFQKGIYALQHDFTQYYNVKEQEPEEPETARYKAKLDAGPAADYLKIAATVK</sequence>
<name>A0ABQ8GA93_9PEZI</name>
<evidence type="ECO:0000259" key="4">
    <source>
        <dbReference type="Pfam" id="PF01494"/>
    </source>
</evidence>
<dbReference type="Proteomes" id="UP000774617">
    <property type="component" value="Unassembled WGS sequence"/>
</dbReference>
<evidence type="ECO:0000256" key="2">
    <source>
        <dbReference type="ARBA" id="ARBA00022827"/>
    </source>
</evidence>
<dbReference type="Gene3D" id="3.30.70.2450">
    <property type="match status" value="1"/>
</dbReference>
<gene>
    <name evidence="5" type="ORF">B0J12DRAFT_624479</name>
</gene>
<dbReference type="PANTHER" id="PTHR43876:SF18">
    <property type="entry name" value="PUTATIVE (AFU_ORTHOLOGUE AFUA_3G09540)-RELATED"/>
    <property type="match status" value="1"/>
</dbReference>
<proteinExistence type="predicted"/>
<evidence type="ECO:0000313" key="6">
    <source>
        <dbReference type="Proteomes" id="UP000774617"/>
    </source>
</evidence>
<reference evidence="5 6" key="1">
    <citation type="journal article" date="2021" name="Nat. Commun.">
        <title>Genetic determinants of endophytism in the Arabidopsis root mycobiome.</title>
        <authorList>
            <person name="Mesny F."/>
            <person name="Miyauchi S."/>
            <person name="Thiergart T."/>
            <person name="Pickel B."/>
            <person name="Atanasova L."/>
            <person name="Karlsson M."/>
            <person name="Huettel B."/>
            <person name="Barry K.W."/>
            <person name="Haridas S."/>
            <person name="Chen C."/>
            <person name="Bauer D."/>
            <person name="Andreopoulos W."/>
            <person name="Pangilinan J."/>
            <person name="LaButti K."/>
            <person name="Riley R."/>
            <person name="Lipzen A."/>
            <person name="Clum A."/>
            <person name="Drula E."/>
            <person name="Henrissat B."/>
            <person name="Kohler A."/>
            <person name="Grigoriev I.V."/>
            <person name="Martin F.M."/>
            <person name="Hacquard S."/>
        </authorList>
    </citation>
    <scope>NUCLEOTIDE SEQUENCE [LARGE SCALE GENOMIC DNA]</scope>
    <source>
        <strain evidence="5 6">MPI-SDFR-AT-0080</strain>
    </source>
</reference>
<dbReference type="InterPro" id="IPR036188">
    <property type="entry name" value="FAD/NAD-bd_sf"/>
</dbReference>
<protein>
    <recommendedName>
        <fullName evidence="4">FAD-binding domain-containing protein</fullName>
    </recommendedName>
</protein>
<keyword evidence="2" id="KW-0274">FAD</keyword>
<comment type="caution">
    <text evidence="5">The sequence shown here is derived from an EMBL/GenBank/DDBJ whole genome shotgun (WGS) entry which is preliminary data.</text>
</comment>
<accession>A0ABQ8GA93</accession>
<dbReference type="Pfam" id="PF01494">
    <property type="entry name" value="FAD_binding_3"/>
    <property type="match status" value="1"/>
</dbReference>
<keyword evidence="1" id="KW-0285">Flavoprotein</keyword>